<protein>
    <submittedName>
        <fullName evidence="1">Uncharacterized protein</fullName>
    </submittedName>
</protein>
<dbReference type="KEGG" id="sacd:HS1genome_2072"/>
<keyword evidence="3" id="KW-1185">Reference proteome</keyword>
<accession>A0A348B681</accession>
<name>A0A348B681_9CREN</name>
<evidence type="ECO:0000313" key="2">
    <source>
        <dbReference type="EMBL" id="GGT97655.1"/>
    </source>
</evidence>
<dbReference type="Proteomes" id="UP000276741">
    <property type="component" value="Chromosome"/>
</dbReference>
<dbReference type="EMBL" id="BMQS01000012">
    <property type="protein sequence ID" value="GGT97655.1"/>
    <property type="molecule type" value="Genomic_DNA"/>
</dbReference>
<reference evidence="3" key="2">
    <citation type="submission" date="2018-04" db="EMBL/GenBank/DDBJ databases">
        <title>Complete genome sequence of Sulfodiicoccus acidiphilus strain HS-1.</title>
        <authorList>
            <person name="Sakai H.D."/>
            <person name="Kurosawa N."/>
        </authorList>
    </citation>
    <scope>NUCLEOTIDE SEQUENCE [LARGE SCALE GENOMIC DNA]</scope>
    <source>
        <strain evidence="3">HS-1</strain>
    </source>
</reference>
<evidence type="ECO:0000313" key="1">
    <source>
        <dbReference type="EMBL" id="BBD73683.1"/>
    </source>
</evidence>
<reference evidence="2" key="4">
    <citation type="submission" date="2020-09" db="EMBL/GenBank/DDBJ databases">
        <authorList>
            <person name="Sun Q."/>
            <person name="Ohkuma M."/>
        </authorList>
    </citation>
    <scope>NUCLEOTIDE SEQUENCE</scope>
    <source>
        <strain evidence="2">JCM 31740</strain>
    </source>
</reference>
<reference evidence="1" key="3">
    <citation type="journal article" date="2019" name="BMC Res. Notes">
        <title>Complete genome sequence of the Sulfodiicoccus acidiphilus strain HS-1T, the first crenarchaeon that lacks polB3, isolated from an acidic hot spring in Ohwaku-dani, Hakone, Japan.</title>
        <authorList>
            <person name="Sakai H.D."/>
            <person name="Kurosawa N."/>
        </authorList>
    </citation>
    <scope>NUCLEOTIDE SEQUENCE</scope>
    <source>
        <strain evidence="1">HS-1</strain>
    </source>
</reference>
<organism evidence="1 3">
    <name type="scientific">Sulfodiicoccus acidiphilus</name>
    <dbReference type="NCBI Taxonomy" id="1670455"/>
    <lineage>
        <taxon>Archaea</taxon>
        <taxon>Thermoproteota</taxon>
        <taxon>Thermoprotei</taxon>
        <taxon>Sulfolobales</taxon>
        <taxon>Sulfolobaceae</taxon>
        <taxon>Sulfodiicoccus</taxon>
    </lineage>
</organism>
<dbReference type="AlphaFoldDB" id="A0A348B681"/>
<dbReference type="Proteomes" id="UP000616143">
    <property type="component" value="Unassembled WGS sequence"/>
</dbReference>
<evidence type="ECO:0000313" key="3">
    <source>
        <dbReference type="Proteomes" id="UP000276741"/>
    </source>
</evidence>
<reference evidence="2" key="1">
    <citation type="journal article" date="2014" name="Int. J. Syst. Evol. Microbiol.">
        <title>Complete genome sequence of Corynebacterium casei LMG S-19264T (=DSM 44701T), isolated from a smear-ripened cheese.</title>
        <authorList>
            <consortium name="US DOE Joint Genome Institute (JGI-PGF)"/>
            <person name="Walter F."/>
            <person name="Albersmeier A."/>
            <person name="Kalinowski J."/>
            <person name="Ruckert C."/>
        </authorList>
    </citation>
    <scope>NUCLEOTIDE SEQUENCE</scope>
    <source>
        <strain evidence="2">JCM 31740</strain>
    </source>
</reference>
<gene>
    <name evidence="2" type="ORF">GCM10007116_13910</name>
    <name evidence="1" type="ORF">HS1genome_2072</name>
</gene>
<dbReference type="EMBL" id="AP018553">
    <property type="protein sequence ID" value="BBD73683.1"/>
    <property type="molecule type" value="Genomic_DNA"/>
</dbReference>
<sequence>MLVLCGRDYPVSITGAIQRFVRFLYECEMIDPYVLEKVNENDAFLELSRTDDVEIRLSAWYLVPGGHEFD</sequence>
<proteinExistence type="predicted"/>